<evidence type="ECO:0000313" key="11">
    <source>
        <dbReference type="EMBL" id="CAE6483312.1"/>
    </source>
</evidence>
<comment type="caution">
    <text evidence="11">The sequence shown here is derived from an EMBL/GenBank/DDBJ whole genome shotgun (WGS) entry which is preliminary data.</text>
</comment>
<dbReference type="PANTHER" id="PTHR16062">
    <property type="entry name" value="SWI/SNF-RELATED"/>
    <property type="match status" value="1"/>
</dbReference>
<dbReference type="InterPro" id="IPR036427">
    <property type="entry name" value="Bromodomain-like_sf"/>
</dbReference>
<evidence type="ECO:0000256" key="4">
    <source>
        <dbReference type="ARBA" id="ARBA00023015"/>
    </source>
</evidence>
<evidence type="ECO:0000256" key="6">
    <source>
        <dbReference type="ARBA" id="ARBA00023163"/>
    </source>
</evidence>
<feature type="compositionally biased region" description="Polar residues" evidence="9">
    <location>
        <begin position="365"/>
        <end position="375"/>
    </location>
</feature>
<keyword evidence="3" id="KW-0156">Chromatin regulator</keyword>
<dbReference type="EMBL" id="CAJMWZ010004038">
    <property type="protein sequence ID" value="CAE6483312.1"/>
    <property type="molecule type" value="Genomic_DNA"/>
</dbReference>
<dbReference type="GO" id="GO:0016586">
    <property type="term" value="C:RSC-type complex"/>
    <property type="evidence" value="ECO:0007669"/>
    <property type="project" value="InterPro"/>
</dbReference>
<dbReference type="GO" id="GO:0003682">
    <property type="term" value="F:chromatin binding"/>
    <property type="evidence" value="ECO:0007669"/>
    <property type="project" value="TreeGrafter"/>
</dbReference>
<dbReference type="SUPFAM" id="SSF47370">
    <property type="entry name" value="Bromodomain"/>
    <property type="match status" value="1"/>
</dbReference>
<dbReference type="InterPro" id="IPR001487">
    <property type="entry name" value="Bromodomain"/>
</dbReference>
<dbReference type="PANTHER" id="PTHR16062:SF19">
    <property type="entry name" value="PROTEIN POLYBROMO-1"/>
    <property type="match status" value="1"/>
</dbReference>
<evidence type="ECO:0000256" key="9">
    <source>
        <dbReference type="SAM" id="MobiDB-lite"/>
    </source>
</evidence>
<keyword evidence="2" id="KW-0677">Repeat</keyword>
<evidence type="ECO:0000313" key="12">
    <source>
        <dbReference type="Proteomes" id="UP000663850"/>
    </source>
</evidence>
<gene>
    <name evidence="11" type="ORF">RDB_LOCUS77263</name>
</gene>
<evidence type="ECO:0000256" key="7">
    <source>
        <dbReference type="ARBA" id="ARBA00023242"/>
    </source>
</evidence>
<dbReference type="PRINTS" id="PR00503">
    <property type="entry name" value="BROMODOMAIN"/>
</dbReference>
<feature type="compositionally biased region" description="Acidic residues" evidence="9">
    <location>
        <begin position="409"/>
        <end position="420"/>
    </location>
</feature>
<feature type="region of interest" description="Disordered" evidence="9">
    <location>
        <begin position="353"/>
        <end position="420"/>
    </location>
</feature>
<proteinExistence type="predicted"/>
<keyword evidence="4" id="KW-0805">Transcription regulation</keyword>
<dbReference type="GO" id="GO:0006368">
    <property type="term" value="P:transcription elongation by RNA polymerase II"/>
    <property type="evidence" value="ECO:0007669"/>
    <property type="project" value="TreeGrafter"/>
</dbReference>
<keyword evidence="6" id="KW-0804">Transcription</keyword>
<evidence type="ECO:0000256" key="8">
    <source>
        <dbReference type="PROSITE-ProRule" id="PRU00035"/>
    </source>
</evidence>
<evidence type="ECO:0000256" key="3">
    <source>
        <dbReference type="ARBA" id="ARBA00022853"/>
    </source>
</evidence>
<dbReference type="InterPro" id="IPR037382">
    <property type="entry name" value="Rsc/polybromo"/>
</dbReference>
<dbReference type="GO" id="GO:0006338">
    <property type="term" value="P:chromatin remodeling"/>
    <property type="evidence" value="ECO:0007669"/>
    <property type="project" value="InterPro"/>
</dbReference>
<feature type="domain" description="Bromo" evidence="10">
    <location>
        <begin position="262"/>
        <end position="332"/>
    </location>
</feature>
<dbReference type="Proteomes" id="UP000663850">
    <property type="component" value="Unassembled WGS sequence"/>
</dbReference>
<evidence type="ECO:0000256" key="1">
    <source>
        <dbReference type="ARBA" id="ARBA00004123"/>
    </source>
</evidence>
<name>A0A8H3CFB6_9AGAM</name>
<comment type="subcellular location">
    <subcellularLocation>
        <location evidence="1">Nucleus</location>
    </subcellularLocation>
</comment>
<dbReference type="GO" id="GO:0042393">
    <property type="term" value="F:histone binding"/>
    <property type="evidence" value="ECO:0007669"/>
    <property type="project" value="InterPro"/>
</dbReference>
<evidence type="ECO:0000256" key="5">
    <source>
        <dbReference type="ARBA" id="ARBA00023117"/>
    </source>
</evidence>
<keyword evidence="7" id="KW-0539">Nucleus</keyword>
<reference evidence="11" key="1">
    <citation type="submission" date="2021-01" db="EMBL/GenBank/DDBJ databases">
        <authorList>
            <person name="Kaushik A."/>
        </authorList>
    </citation>
    <scope>NUCLEOTIDE SEQUENCE</scope>
    <source>
        <strain evidence="11">Type strain: AG8-Rh-89/</strain>
    </source>
</reference>
<dbReference type="AlphaFoldDB" id="A0A8H3CFB6"/>
<dbReference type="InterPro" id="IPR029295">
    <property type="entry name" value="SnAC"/>
</dbReference>
<evidence type="ECO:0000259" key="10">
    <source>
        <dbReference type="PROSITE" id="PS50014"/>
    </source>
</evidence>
<keyword evidence="5 8" id="KW-0103">Bromodomain</keyword>
<dbReference type="PROSITE" id="PS50014">
    <property type="entry name" value="BROMODOMAIN_2"/>
    <property type="match status" value="1"/>
</dbReference>
<feature type="region of interest" description="Disordered" evidence="9">
    <location>
        <begin position="43"/>
        <end position="237"/>
    </location>
</feature>
<dbReference type="Pfam" id="PF14619">
    <property type="entry name" value="SnAC"/>
    <property type="match status" value="1"/>
</dbReference>
<protein>
    <recommendedName>
        <fullName evidence="10">Bromo domain-containing protein</fullName>
    </recommendedName>
</protein>
<feature type="region of interest" description="Disordered" evidence="9">
    <location>
        <begin position="1"/>
        <end position="23"/>
    </location>
</feature>
<dbReference type="Gene3D" id="1.20.920.10">
    <property type="entry name" value="Bromodomain-like"/>
    <property type="match status" value="1"/>
</dbReference>
<sequence>MKATGRGARERKAVTYNDGMTDEQWVMAMEEAEDADEFYDMSARRSRATSRLNRDGASGSVTPAPEERNKRGKKAKGKGRADDLSGKRKRGKAQSPEPSSEEEDDESRAQQKRRRTQNPNAGAPPVPPAMRERMRAAFQACHQAIQGLYDPDGRQRCDLFKELPDKKDGSVTPAPEERNKRGKKAKGKGRADDLSGKRKRGKVQSPEPSSEDEEDDSRSAQKRRRTQGAGAAAPQISQAMRDRMKAAFQVCHQTIQGLQDEKGRQRCELFKELPNRKEYPDYYSYIQQPIAMCHMRKRASGTYYKSVTQYRDDWRLMFNNARTYNTEDSWVYQDANAMQAVFEEVFLRETAGTDMPGAEPLPSANPINPGNTSPLSAADDDEPAPRPLDDDEPAPRPPGQKPSRRASASDEEYLSGTDDD</sequence>
<evidence type="ECO:0000256" key="2">
    <source>
        <dbReference type="ARBA" id="ARBA00022737"/>
    </source>
</evidence>
<feature type="compositionally biased region" description="Basic and acidic residues" evidence="9">
    <location>
        <begin position="151"/>
        <end position="179"/>
    </location>
</feature>
<dbReference type="Pfam" id="PF00439">
    <property type="entry name" value="Bromodomain"/>
    <property type="match status" value="1"/>
</dbReference>
<dbReference type="SMART" id="SM00297">
    <property type="entry name" value="BROMO"/>
    <property type="match status" value="1"/>
</dbReference>
<accession>A0A8H3CFB6</accession>
<organism evidence="11 12">
    <name type="scientific">Rhizoctonia solani</name>
    <dbReference type="NCBI Taxonomy" id="456999"/>
    <lineage>
        <taxon>Eukaryota</taxon>
        <taxon>Fungi</taxon>
        <taxon>Dikarya</taxon>
        <taxon>Basidiomycota</taxon>
        <taxon>Agaricomycotina</taxon>
        <taxon>Agaricomycetes</taxon>
        <taxon>Cantharellales</taxon>
        <taxon>Ceratobasidiaceae</taxon>
        <taxon>Rhizoctonia</taxon>
    </lineage>
</organism>